<evidence type="ECO:0000256" key="2">
    <source>
        <dbReference type="ARBA" id="ARBA00022475"/>
    </source>
</evidence>
<dbReference type="Pfam" id="PF02687">
    <property type="entry name" value="FtsX"/>
    <property type="match status" value="1"/>
</dbReference>
<evidence type="ECO:0000256" key="5">
    <source>
        <dbReference type="ARBA" id="ARBA00023136"/>
    </source>
</evidence>
<dbReference type="RefSeq" id="WP_087433702.1">
    <property type="nucleotide sequence ID" value="NZ_JAMDLV010000020.1"/>
</dbReference>
<dbReference type="PANTHER" id="PTHR46795:SF1">
    <property type="entry name" value="ABC TRANSPORTER PERMEASE PROTEIN"/>
    <property type="match status" value="1"/>
</dbReference>
<feature type="transmembrane region" description="Helical" evidence="6">
    <location>
        <begin position="618"/>
        <end position="639"/>
    </location>
</feature>
<comment type="subcellular location">
    <subcellularLocation>
        <location evidence="1 6">Cell membrane</location>
        <topology evidence="1 6">Multi-pass membrane protein</topology>
    </subcellularLocation>
</comment>
<evidence type="ECO:0000313" key="8">
    <source>
        <dbReference type="EMBL" id="MCY9518755.1"/>
    </source>
</evidence>
<dbReference type="EMBL" id="JAMDLW010000002">
    <property type="protein sequence ID" value="MCY9518755.1"/>
    <property type="molecule type" value="Genomic_DNA"/>
</dbReference>
<sequence>MTFRRLATSNVRGSWHRYSAYFLSSVVAVMIFFVYAAFIYHPDVVNGNIRGGDTVRKMMVACEYLIIIFSFFFTLYSSSAFLKSRQKEFGLLSLFGMTKAQLRRLVFYENMTISSLAIVVGMGIGTIVTKLFLLAMSRMLGVESPIRFYIDSSAILVTVAGYLALFAAISLFSLRKVGRTEIIDLIRSEKQPKKPPKFSWVLVILALFSLMLGYSLAFVTNMELFIATALPTIGFTVLGTYFLFTQLSVAIIRLLQQNKRFYYRRTHLLNVSQAAFKLKDNARVLFNVSILCAVILTATATFYSIDQGMREQTLIENPYVFTLSSTKNDVPVLLPELVKGWGKDDGFEITDFAEIRHVQVKIKGERFEDDYSGMIAVSDYNRMAGILNEPPLSVAGNEAILVNQASVEGYGSIGSRPPADEKKYTGAMKATIDESEHTAMLNVTKRIQTRVLDRVYYGFNLLVVDDLILHKMYKAAPDSAARTIQVYNWNNWENSIRLDQKIRDHLPKNENGNYYVTSRVEMWNDYMHATALTLFIGMFISLLFFLASGSVIYFKLFTDLQDDQAHFRALTRIGLSIKEIRHVVTVQVGLIFFAPCLVGSMHTMFAMKTLSNLMMTNVMWYALIVVGMFVLMQTIYFLAARRAYMKKILEEVVM</sequence>
<evidence type="ECO:0000259" key="7">
    <source>
        <dbReference type="Pfam" id="PF02687"/>
    </source>
</evidence>
<accession>A0ABT4DN16</accession>
<evidence type="ECO:0000313" key="9">
    <source>
        <dbReference type="Proteomes" id="UP001207626"/>
    </source>
</evidence>
<dbReference type="InterPro" id="IPR027022">
    <property type="entry name" value="ABC_permease_BceB-typ"/>
</dbReference>
<feature type="domain" description="ABC3 transporter permease C-terminal" evidence="7">
    <location>
        <begin position="65"/>
        <end position="181"/>
    </location>
</feature>
<dbReference type="PIRSF" id="PIRSF018968">
    <property type="entry name" value="ABC_permease_BceB"/>
    <property type="match status" value="1"/>
</dbReference>
<evidence type="ECO:0000256" key="3">
    <source>
        <dbReference type="ARBA" id="ARBA00022692"/>
    </source>
</evidence>
<proteinExistence type="inferred from homology"/>
<name>A0ABT4DN16_9BACL</name>
<keyword evidence="4 6" id="KW-1133">Transmembrane helix</keyword>
<feature type="transmembrane region" description="Helical" evidence="6">
    <location>
        <begin position="526"/>
        <end position="547"/>
    </location>
</feature>
<keyword evidence="2 6" id="KW-1003">Cell membrane</keyword>
<keyword evidence="5 6" id="KW-0472">Membrane</keyword>
<feature type="transmembrane region" description="Helical" evidence="6">
    <location>
        <begin position="58"/>
        <end position="77"/>
    </location>
</feature>
<organism evidence="8 9">
    <name type="scientific">Paenibacillus apiarius</name>
    <dbReference type="NCBI Taxonomy" id="46240"/>
    <lineage>
        <taxon>Bacteria</taxon>
        <taxon>Bacillati</taxon>
        <taxon>Bacillota</taxon>
        <taxon>Bacilli</taxon>
        <taxon>Bacillales</taxon>
        <taxon>Paenibacillaceae</taxon>
        <taxon>Paenibacillus</taxon>
    </lineage>
</organism>
<feature type="transmembrane region" description="Helical" evidence="6">
    <location>
        <begin position="225"/>
        <end position="255"/>
    </location>
</feature>
<dbReference type="PANTHER" id="PTHR46795">
    <property type="entry name" value="ABC TRANSPORTER PERMEASE-RELATED-RELATED"/>
    <property type="match status" value="1"/>
</dbReference>
<feature type="transmembrane region" description="Helical" evidence="6">
    <location>
        <begin position="284"/>
        <end position="305"/>
    </location>
</feature>
<comment type="caution">
    <text evidence="8">The sequence shown here is derived from an EMBL/GenBank/DDBJ whole genome shotgun (WGS) entry which is preliminary data.</text>
</comment>
<evidence type="ECO:0000256" key="1">
    <source>
        <dbReference type="ARBA" id="ARBA00004651"/>
    </source>
</evidence>
<keyword evidence="9" id="KW-1185">Reference proteome</keyword>
<feature type="transmembrane region" description="Helical" evidence="6">
    <location>
        <begin position="154"/>
        <end position="177"/>
    </location>
</feature>
<protein>
    <submittedName>
        <fullName evidence="8">ABC transporter permease</fullName>
    </submittedName>
</protein>
<feature type="transmembrane region" description="Helical" evidence="6">
    <location>
        <begin position="113"/>
        <end position="134"/>
    </location>
</feature>
<reference evidence="8 9" key="1">
    <citation type="submission" date="2022-05" db="EMBL/GenBank/DDBJ databases">
        <title>Genome Sequencing of Bee-Associated Microbes.</title>
        <authorList>
            <person name="Dunlap C."/>
        </authorList>
    </citation>
    <scope>NUCLEOTIDE SEQUENCE [LARGE SCALE GENOMIC DNA]</scope>
    <source>
        <strain evidence="8 9">NRRL NRS-1438</strain>
    </source>
</reference>
<dbReference type="InterPro" id="IPR003838">
    <property type="entry name" value="ABC3_permease_C"/>
</dbReference>
<feature type="transmembrane region" description="Helical" evidence="6">
    <location>
        <begin position="20"/>
        <end position="38"/>
    </location>
</feature>
<dbReference type="InterPro" id="IPR052536">
    <property type="entry name" value="ABC-4_Integral_Memb_Prot"/>
</dbReference>
<feature type="transmembrane region" description="Helical" evidence="6">
    <location>
        <begin position="198"/>
        <end position="219"/>
    </location>
</feature>
<evidence type="ECO:0000256" key="6">
    <source>
        <dbReference type="PIRNR" id="PIRNR018968"/>
    </source>
</evidence>
<dbReference type="Proteomes" id="UP001207626">
    <property type="component" value="Unassembled WGS sequence"/>
</dbReference>
<evidence type="ECO:0000256" key="4">
    <source>
        <dbReference type="ARBA" id="ARBA00022989"/>
    </source>
</evidence>
<comment type="similarity">
    <text evidence="6">Belongs to the ABC-4 integral membrane protein family.</text>
</comment>
<feature type="transmembrane region" description="Helical" evidence="6">
    <location>
        <begin position="583"/>
        <end position="606"/>
    </location>
</feature>
<gene>
    <name evidence="8" type="ORF">M5X09_03560</name>
</gene>
<keyword evidence="3 6" id="KW-0812">Transmembrane</keyword>
<keyword evidence="6" id="KW-0813">Transport</keyword>